<gene>
    <name evidence="1" type="ORF">LCGC14_1745680</name>
</gene>
<dbReference type="AlphaFoldDB" id="A0A0F9H5G8"/>
<evidence type="ECO:0000313" key="1">
    <source>
        <dbReference type="EMBL" id="KKM06275.1"/>
    </source>
</evidence>
<name>A0A0F9H5G8_9ZZZZ</name>
<reference evidence="1" key="1">
    <citation type="journal article" date="2015" name="Nature">
        <title>Complex archaea that bridge the gap between prokaryotes and eukaryotes.</title>
        <authorList>
            <person name="Spang A."/>
            <person name="Saw J.H."/>
            <person name="Jorgensen S.L."/>
            <person name="Zaremba-Niedzwiedzka K."/>
            <person name="Martijn J."/>
            <person name="Lind A.E."/>
            <person name="van Eijk R."/>
            <person name="Schleper C."/>
            <person name="Guy L."/>
            <person name="Ettema T.J."/>
        </authorList>
    </citation>
    <scope>NUCLEOTIDE SEQUENCE</scope>
</reference>
<accession>A0A0F9H5G8</accession>
<sequence>RMKPAERDKLTQETHQALLGIPGTADKGLVGDVRELKGDLKHMNGRVGDVVEQTDKNTNDIKWIKRIGGAGGTALTALIGIFKGMGG</sequence>
<protein>
    <submittedName>
        <fullName evidence="1">Uncharacterized protein</fullName>
    </submittedName>
</protein>
<feature type="non-terminal residue" evidence="1">
    <location>
        <position position="1"/>
    </location>
</feature>
<comment type="caution">
    <text evidence="1">The sequence shown here is derived from an EMBL/GenBank/DDBJ whole genome shotgun (WGS) entry which is preliminary data.</text>
</comment>
<organism evidence="1">
    <name type="scientific">marine sediment metagenome</name>
    <dbReference type="NCBI Taxonomy" id="412755"/>
    <lineage>
        <taxon>unclassified sequences</taxon>
        <taxon>metagenomes</taxon>
        <taxon>ecological metagenomes</taxon>
    </lineage>
</organism>
<proteinExistence type="predicted"/>
<dbReference type="EMBL" id="LAZR01016034">
    <property type="protein sequence ID" value="KKM06275.1"/>
    <property type="molecule type" value="Genomic_DNA"/>
</dbReference>